<dbReference type="Proteomes" id="UP001162480">
    <property type="component" value="Chromosome 10"/>
</dbReference>
<gene>
    <name evidence="1" type="ORF">OCTVUL_1B029801</name>
</gene>
<dbReference type="AlphaFoldDB" id="A0AA36F9E9"/>
<evidence type="ECO:0000313" key="2">
    <source>
        <dbReference type="Proteomes" id="UP001162480"/>
    </source>
</evidence>
<dbReference type="EMBL" id="OX597823">
    <property type="protein sequence ID" value="CAI9729322.1"/>
    <property type="molecule type" value="Genomic_DNA"/>
</dbReference>
<reference evidence="1" key="1">
    <citation type="submission" date="2023-08" db="EMBL/GenBank/DDBJ databases">
        <authorList>
            <person name="Alioto T."/>
            <person name="Alioto T."/>
            <person name="Gomez Garrido J."/>
        </authorList>
    </citation>
    <scope>NUCLEOTIDE SEQUENCE</scope>
</reference>
<keyword evidence="2" id="KW-1185">Reference proteome</keyword>
<sequence length="77" mass="9093">MSKKPRLTEFMQKYDLQKGYGGVEKDNGLVDIEWDRFSFINLTSPYKKNILDYIGLILIMKSRGEVNRVEVYNSKDR</sequence>
<accession>A0AA36F9E9</accession>
<organism evidence="1 2">
    <name type="scientific">Octopus vulgaris</name>
    <name type="common">Common octopus</name>
    <dbReference type="NCBI Taxonomy" id="6645"/>
    <lineage>
        <taxon>Eukaryota</taxon>
        <taxon>Metazoa</taxon>
        <taxon>Spiralia</taxon>
        <taxon>Lophotrochozoa</taxon>
        <taxon>Mollusca</taxon>
        <taxon>Cephalopoda</taxon>
        <taxon>Coleoidea</taxon>
        <taxon>Octopodiformes</taxon>
        <taxon>Octopoda</taxon>
        <taxon>Incirrata</taxon>
        <taxon>Octopodidae</taxon>
        <taxon>Octopus</taxon>
    </lineage>
</organism>
<evidence type="ECO:0000313" key="1">
    <source>
        <dbReference type="EMBL" id="CAI9729322.1"/>
    </source>
</evidence>
<name>A0AA36F9E9_OCTVU</name>
<proteinExistence type="predicted"/>
<protein>
    <submittedName>
        <fullName evidence="1">Uncharacterized protein</fullName>
    </submittedName>
</protein>